<dbReference type="SUPFAM" id="SSF51182">
    <property type="entry name" value="RmlC-like cupins"/>
    <property type="match status" value="1"/>
</dbReference>
<reference evidence="3 4" key="1">
    <citation type="submission" date="2021-05" db="EMBL/GenBank/DDBJ databases">
        <title>Petroleum and Energy Research Collection (APPE): ex situ preservation of microbial diversity associated with the oil industry and exploitation of its biotechnological potential.</title>
        <authorList>
            <person name="Paixao C.T.M."/>
            <person name="Gomes M.B."/>
            <person name="Oliveira V.M."/>
        </authorList>
    </citation>
    <scope>NUCLEOTIDE SEQUENCE [LARGE SCALE GENOMIC DNA]</scope>
    <source>
        <strain evidence="3 4">LIT2</strain>
    </source>
</reference>
<dbReference type="Proteomes" id="UP001319883">
    <property type="component" value="Unassembled WGS sequence"/>
</dbReference>
<dbReference type="RefSeq" id="WP_224420021.1">
    <property type="nucleotide sequence ID" value="NZ_JAGXFD010000001.1"/>
</dbReference>
<dbReference type="SUPFAM" id="SSF47413">
    <property type="entry name" value="lambda repressor-like DNA-binding domains"/>
    <property type="match status" value="1"/>
</dbReference>
<gene>
    <name evidence="3" type="ORF">KGQ91_00845</name>
</gene>
<dbReference type="CDD" id="cd00093">
    <property type="entry name" value="HTH_XRE"/>
    <property type="match status" value="1"/>
</dbReference>
<comment type="caution">
    <text evidence="3">The sequence shown here is derived from an EMBL/GenBank/DDBJ whole genome shotgun (WGS) entry which is preliminary data.</text>
</comment>
<sequence>MDNPSLTTLGRHLQTLRRTRGWSLSHLAERAGIAKSNLSRLEQGDGNPTLDTLWRLAIRLEVPFGALVAPITATLGEDGVTVQLIDQGHDAPAVDAYWMRCEPHTCRRAEAHSPGTREYLSLISGALEAGPLEAMQALAVGDQYAFAADRPHAYRTGDTAATCLLTIVYGGGEHG</sequence>
<dbReference type="EMBL" id="JAGXFD010000001">
    <property type="protein sequence ID" value="MBZ9566247.1"/>
    <property type="molecule type" value="Genomic_DNA"/>
</dbReference>
<organism evidence="3 4">
    <name type="scientific">Modicisalibacter tunisiensis</name>
    <dbReference type="NCBI Taxonomy" id="390637"/>
    <lineage>
        <taxon>Bacteria</taxon>
        <taxon>Pseudomonadati</taxon>
        <taxon>Pseudomonadota</taxon>
        <taxon>Gammaproteobacteria</taxon>
        <taxon>Oceanospirillales</taxon>
        <taxon>Halomonadaceae</taxon>
        <taxon>Modicisalibacter</taxon>
    </lineage>
</organism>
<evidence type="ECO:0000256" key="1">
    <source>
        <dbReference type="ARBA" id="ARBA00023125"/>
    </source>
</evidence>
<dbReference type="InterPro" id="IPR001387">
    <property type="entry name" value="Cro/C1-type_HTH"/>
</dbReference>
<dbReference type="InterPro" id="IPR010982">
    <property type="entry name" value="Lambda_DNA-bd_dom_sf"/>
</dbReference>
<dbReference type="SMART" id="SM00530">
    <property type="entry name" value="HTH_XRE"/>
    <property type="match status" value="1"/>
</dbReference>
<protein>
    <submittedName>
        <fullName evidence="3">Helix-turn-helix domain-containing protein</fullName>
    </submittedName>
</protein>
<name>A0ABS7WUG8_9GAMM</name>
<proteinExistence type="predicted"/>
<evidence type="ECO:0000313" key="4">
    <source>
        <dbReference type="Proteomes" id="UP001319883"/>
    </source>
</evidence>
<accession>A0ABS7WUG8</accession>
<evidence type="ECO:0000259" key="2">
    <source>
        <dbReference type="PROSITE" id="PS50943"/>
    </source>
</evidence>
<dbReference type="PROSITE" id="PS50943">
    <property type="entry name" value="HTH_CROC1"/>
    <property type="match status" value="1"/>
</dbReference>
<dbReference type="PANTHER" id="PTHR46797">
    <property type="entry name" value="HTH-TYPE TRANSCRIPTIONAL REGULATOR"/>
    <property type="match status" value="1"/>
</dbReference>
<keyword evidence="4" id="KW-1185">Reference proteome</keyword>
<dbReference type="InterPro" id="IPR050807">
    <property type="entry name" value="TransReg_Diox_bact_type"/>
</dbReference>
<dbReference type="Pfam" id="PF01381">
    <property type="entry name" value="HTH_3"/>
    <property type="match status" value="1"/>
</dbReference>
<evidence type="ECO:0000313" key="3">
    <source>
        <dbReference type="EMBL" id="MBZ9566247.1"/>
    </source>
</evidence>
<keyword evidence="1" id="KW-0238">DNA-binding</keyword>
<dbReference type="PANTHER" id="PTHR46797:SF1">
    <property type="entry name" value="METHYLPHOSPHONATE SYNTHASE"/>
    <property type="match status" value="1"/>
</dbReference>
<dbReference type="Gene3D" id="1.10.260.40">
    <property type="entry name" value="lambda repressor-like DNA-binding domains"/>
    <property type="match status" value="1"/>
</dbReference>
<feature type="domain" description="HTH cro/C1-type" evidence="2">
    <location>
        <begin position="13"/>
        <end position="67"/>
    </location>
</feature>
<dbReference type="InterPro" id="IPR011051">
    <property type="entry name" value="RmlC_Cupin_sf"/>
</dbReference>
<dbReference type="InterPro" id="IPR014710">
    <property type="entry name" value="RmlC-like_jellyroll"/>
</dbReference>
<dbReference type="Gene3D" id="2.60.120.10">
    <property type="entry name" value="Jelly Rolls"/>
    <property type="match status" value="1"/>
</dbReference>